<evidence type="ECO:0000313" key="4">
    <source>
        <dbReference type="Proteomes" id="UP000321046"/>
    </source>
</evidence>
<proteinExistence type="predicted"/>
<feature type="transmembrane region" description="Helical" evidence="2">
    <location>
        <begin position="299"/>
        <end position="320"/>
    </location>
</feature>
<dbReference type="RefSeq" id="WP_146974295.1">
    <property type="nucleotide sequence ID" value="NZ_VOSL01000044.1"/>
</dbReference>
<feature type="region of interest" description="Disordered" evidence="1">
    <location>
        <begin position="376"/>
        <end position="462"/>
    </location>
</feature>
<reference evidence="3 4" key="1">
    <citation type="submission" date="2019-08" db="EMBL/GenBank/DDBJ databases">
        <title>Bradymonadales sp. TMQ2.</title>
        <authorList>
            <person name="Liang Q."/>
        </authorList>
    </citation>
    <scope>NUCLEOTIDE SEQUENCE [LARGE SCALE GENOMIC DNA]</scope>
    <source>
        <strain evidence="3 4">TMQ2</strain>
    </source>
</reference>
<keyword evidence="2" id="KW-0472">Membrane</keyword>
<dbReference type="AlphaFoldDB" id="A0A5C6X3P3"/>
<feature type="transmembrane region" description="Helical" evidence="2">
    <location>
        <begin position="57"/>
        <end position="79"/>
    </location>
</feature>
<feature type="compositionally biased region" description="Polar residues" evidence="1">
    <location>
        <begin position="403"/>
        <end position="413"/>
    </location>
</feature>
<evidence type="ECO:0000256" key="1">
    <source>
        <dbReference type="SAM" id="MobiDB-lite"/>
    </source>
</evidence>
<comment type="caution">
    <text evidence="3">The sequence shown here is derived from an EMBL/GenBank/DDBJ whole genome shotgun (WGS) entry which is preliminary data.</text>
</comment>
<accession>A0A5C6X3P3</accession>
<dbReference type="OrthoDB" id="5499900at2"/>
<gene>
    <name evidence="3" type="ORF">FRC96_09705</name>
</gene>
<keyword evidence="2" id="KW-0812">Transmembrane</keyword>
<keyword evidence="2" id="KW-1133">Transmembrane helix</keyword>
<feature type="transmembrane region" description="Helical" evidence="2">
    <location>
        <begin position="153"/>
        <end position="179"/>
    </location>
</feature>
<feature type="transmembrane region" description="Helical" evidence="2">
    <location>
        <begin position="255"/>
        <end position="279"/>
    </location>
</feature>
<organism evidence="3 4">
    <name type="scientific">Lujinxingia vulgaris</name>
    <dbReference type="NCBI Taxonomy" id="2600176"/>
    <lineage>
        <taxon>Bacteria</taxon>
        <taxon>Deltaproteobacteria</taxon>
        <taxon>Bradymonadales</taxon>
        <taxon>Lujinxingiaceae</taxon>
        <taxon>Lujinxingia</taxon>
    </lineage>
</organism>
<feature type="transmembrane region" description="Helical" evidence="2">
    <location>
        <begin position="99"/>
        <end position="132"/>
    </location>
</feature>
<dbReference type="EMBL" id="VOSL01000044">
    <property type="protein sequence ID" value="TXD36344.1"/>
    <property type="molecule type" value="Genomic_DNA"/>
</dbReference>
<name>A0A5C6X3P3_9DELT</name>
<dbReference type="Proteomes" id="UP000321046">
    <property type="component" value="Unassembled WGS sequence"/>
</dbReference>
<sequence length="462" mass="49717">MVTDPRQTVKDASVRSWEWVKRKTFNPLPFYRRAWEILKLDPWVFAWKMLADLLGRAANLALLAVVAALVALDLQRFAAGGGALSQWLDRFGAIASSPAFIAGITGAIFCVAILGAALEALVTGGIWGMLAAGLRDEPIEKLRTFGRVALRRFPDVFALFLLRFAVRLVTICIAAAVAIGLANAFASPEFAALGTFGKALIVALPVSFIISWFALTRLVLEVIGAPMIIDDLGLGEAVLEAAAFVLENFWAMYRLFIYALGLLLVPLGLYWVVLMVQNLAITWPALAAPLALLRFAGEVLMWASISVLGVLFYGAVFAFYRKDDQFVEEEERRSGAHLAVGSPQAPDGSTPPTFHEGVTLAELLPEDAPHRFAIDELLPDEPSPTPDATEPERPSTEDAATETGRSTAQSAQEHPSEAPGGDTASQDASGESSDASPEEAQGSQDDASHDARSEDDLPSDPR</sequence>
<evidence type="ECO:0000256" key="2">
    <source>
        <dbReference type="SAM" id="Phobius"/>
    </source>
</evidence>
<evidence type="ECO:0000313" key="3">
    <source>
        <dbReference type="EMBL" id="TXD36344.1"/>
    </source>
</evidence>
<feature type="region of interest" description="Disordered" evidence="1">
    <location>
        <begin position="333"/>
        <end position="355"/>
    </location>
</feature>
<feature type="compositionally biased region" description="Basic and acidic residues" evidence="1">
    <location>
        <begin position="446"/>
        <end position="462"/>
    </location>
</feature>
<protein>
    <submittedName>
        <fullName evidence="3">Uncharacterized protein</fullName>
    </submittedName>
</protein>
<feature type="transmembrane region" description="Helical" evidence="2">
    <location>
        <begin position="199"/>
        <end position="220"/>
    </location>
</feature>
<feature type="compositionally biased region" description="Polar residues" evidence="1">
    <location>
        <begin position="423"/>
        <end position="445"/>
    </location>
</feature>